<evidence type="ECO:0000256" key="1">
    <source>
        <dbReference type="SAM" id="MobiDB-lite"/>
    </source>
</evidence>
<feature type="compositionally biased region" description="Basic and acidic residues" evidence="1">
    <location>
        <begin position="136"/>
        <end position="161"/>
    </location>
</feature>
<gene>
    <name evidence="2" type="ORF">DAPPUDRAFT_233162</name>
</gene>
<dbReference type="InParanoid" id="E9FTE4"/>
<feature type="region of interest" description="Disordered" evidence="1">
    <location>
        <begin position="123"/>
        <end position="163"/>
    </location>
</feature>
<name>E9FTE4_DAPPU</name>
<protein>
    <submittedName>
        <fullName evidence="2">Uncharacterized protein</fullName>
    </submittedName>
</protein>
<dbReference type="AlphaFoldDB" id="E9FTE4"/>
<proteinExistence type="predicted"/>
<accession>E9FTE4</accession>
<organism evidence="2 3">
    <name type="scientific">Daphnia pulex</name>
    <name type="common">Water flea</name>
    <dbReference type="NCBI Taxonomy" id="6669"/>
    <lineage>
        <taxon>Eukaryota</taxon>
        <taxon>Metazoa</taxon>
        <taxon>Ecdysozoa</taxon>
        <taxon>Arthropoda</taxon>
        <taxon>Crustacea</taxon>
        <taxon>Branchiopoda</taxon>
        <taxon>Diplostraca</taxon>
        <taxon>Cladocera</taxon>
        <taxon>Anomopoda</taxon>
        <taxon>Daphniidae</taxon>
        <taxon>Daphnia</taxon>
    </lineage>
</organism>
<evidence type="ECO:0000313" key="2">
    <source>
        <dbReference type="EMBL" id="EFX89652.1"/>
    </source>
</evidence>
<keyword evidence="3" id="KW-1185">Reference proteome</keyword>
<evidence type="ECO:0000313" key="3">
    <source>
        <dbReference type="Proteomes" id="UP000000305"/>
    </source>
</evidence>
<dbReference type="EMBL" id="GL732524">
    <property type="protein sequence ID" value="EFX89652.1"/>
    <property type="molecule type" value="Genomic_DNA"/>
</dbReference>
<dbReference type="Proteomes" id="UP000000305">
    <property type="component" value="Unassembled WGS sequence"/>
</dbReference>
<sequence>MEHALSCPRIVNKPSINLTSHHDHRGSSSLSVAKLKGSMCSARDFLICLLTDVNNVHLFDGGGVTSDQARQSHTSGRFTDLESEFNRIPEEDFEGHMFFRWCECEILTCNTGEEMIIISGWGGHQSSHSAGPGPCHSERASAQEEESQGKRENPVGVEERTMKKKEKKKAIEKYVLPIRWFGSLKTSAYIPREIRDTFPLLILNLYQEQTICFPGHGLFLTPSLIPMETERHQLKASNH</sequence>
<reference evidence="2 3" key="1">
    <citation type="journal article" date="2011" name="Science">
        <title>The ecoresponsive genome of Daphnia pulex.</title>
        <authorList>
            <person name="Colbourne J.K."/>
            <person name="Pfrender M.E."/>
            <person name="Gilbert D."/>
            <person name="Thomas W.K."/>
            <person name="Tucker A."/>
            <person name="Oakley T.H."/>
            <person name="Tokishita S."/>
            <person name="Aerts A."/>
            <person name="Arnold G.J."/>
            <person name="Basu M.K."/>
            <person name="Bauer D.J."/>
            <person name="Caceres C.E."/>
            <person name="Carmel L."/>
            <person name="Casola C."/>
            <person name="Choi J.H."/>
            <person name="Detter J.C."/>
            <person name="Dong Q."/>
            <person name="Dusheyko S."/>
            <person name="Eads B.D."/>
            <person name="Frohlich T."/>
            <person name="Geiler-Samerotte K.A."/>
            <person name="Gerlach D."/>
            <person name="Hatcher P."/>
            <person name="Jogdeo S."/>
            <person name="Krijgsveld J."/>
            <person name="Kriventseva E.V."/>
            <person name="Kultz D."/>
            <person name="Laforsch C."/>
            <person name="Lindquist E."/>
            <person name="Lopez J."/>
            <person name="Manak J.R."/>
            <person name="Muller J."/>
            <person name="Pangilinan J."/>
            <person name="Patwardhan R.P."/>
            <person name="Pitluck S."/>
            <person name="Pritham E.J."/>
            <person name="Rechtsteiner A."/>
            <person name="Rho M."/>
            <person name="Rogozin I.B."/>
            <person name="Sakarya O."/>
            <person name="Salamov A."/>
            <person name="Schaack S."/>
            <person name="Shapiro H."/>
            <person name="Shiga Y."/>
            <person name="Skalitzky C."/>
            <person name="Smith Z."/>
            <person name="Souvorov A."/>
            <person name="Sung W."/>
            <person name="Tang Z."/>
            <person name="Tsuchiya D."/>
            <person name="Tu H."/>
            <person name="Vos H."/>
            <person name="Wang M."/>
            <person name="Wolf Y.I."/>
            <person name="Yamagata H."/>
            <person name="Yamada T."/>
            <person name="Ye Y."/>
            <person name="Shaw J.R."/>
            <person name="Andrews J."/>
            <person name="Crease T.J."/>
            <person name="Tang H."/>
            <person name="Lucas S.M."/>
            <person name="Robertson H.M."/>
            <person name="Bork P."/>
            <person name="Koonin E.V."/>
            <person name="Zdobnov E.M."/>
            <person name="Grigoriev I.V."/>
            <person name="Lynch M."/>
            <person name="Boore J.L."/>
        </authorList>
    </citation>
    <scope>NUCLEOTIDE SEQUENCE [LARGE SCALE GENOMIC DNA]</scope>
</reference>
<dbReference type="KEGG" id="dpx:DAPPUDRAFT_233162"/>
<dbReference type="HOGENOM" id="CLU_1162178_0_0_1"/>